<dbReference type="EMBL" id="CP063849">
    <property type="protein sequence ID" value="QOY88401.1"/>
    <property type="molecule type" value="Genomic_DNA"/>
</dbReference>
<accession>A0A7S7SLG4</accession>
<dbReference type="PANTHER" id="PTHR33473:SF17">
    <property type="entry name" value="ATP-DEPENDENT CLP PROTEASE ADAPTER PROTEIN CLPS1, CHLOROPLASTIC"/>
    <property type="match status" value="1"/>
</dbReference>
<protein>
    <submittedName>
        <fullName evidence="2">ATP-dependent Clp protease adaptor ClpS</fullName>
    </submittedName>
</protein>
<dbReference type="GO" id="GO:0006508">
    <property type="term" value="P:proteolysis"/>
    <property type="evidence" value="ECO:0007669"/>
    <property type="project" value="UniProtKB-KW"/>
</dbReference>
<dbReference type="PANTHER" id="PTHR33473">
    <property type="entry name" value="ATP-DEPENDENT CLP PROTEASE ADAPTER PROTEIN CLPS1, CHLOROPLASTIC"/>
    <property type="match status" value="1"/>
</dbReference>
<sequence>MAFAAPTPGTESSEQEKQDLVPLWNVVLLDDDDHTYDYVIEMLCRLFFKTVEEAYGNAVEVDSTGRTIVMTCDKPAAEFARDQIHGYGADWRMPNCKGSMSAILEPVA</sequence>
<dbReference type="Proteomes" id="UP000593892">
    <property type="component" value="Chromosome"/>
</dbReference>
<dbReference type="SUPFAM" id="SSF54736">
    <property type="entry name" value="ClpS-like"/>
    <property type="match status" value="1"/>
</dbReference>
<dbReference type="KEGG" id="pfer:IRI77_00085"/>
<dbReference type="InterPro" id="IPR014719">
    <property type="entry name" value="Ribosomal_bL12_C/ClpS-like"/>
</dbReference>
<evidence type="ECO:0000313" key="2">
    <source>
        <dbReference type="EMBL" id="QOY88401.1"/>
    </source>
</evidence>
<feature type="domain" description="Adaptor protein ClpS core" evidence="1">
    <location>
        <begin position="22"/>
        <end position="87"/>
    </location>
</feature>
<dbReference type="InterPro" id="IPR022935">
    <property type="entry name" value="ClpS"/>
</dbReference>
<dbReference type="GO" id="GO:0030163">
    <property type="term" value="P:protein catabolic process"/>
    <property type="evidence" value="ECO:0007669"/>
    <property type="project" value="InterPro"/>
</dbReference>
<name>A0A7S7SLG4_PALFE</name>
<proteinExistence type="predicted"/>
<dbReference type="RefSeq" id="WP_194450063.1">
    <property type="nucleotide sequence ID" value="NZ_JBPJAQ010000001.1"/>
</dbReference>
<keyword evidence="3" id="KW-1185">Reference proteome</keyword>
<evidence type="ECO:0000259" key="1">
    <source>
        <dbReference type="Pfam" id="PF02617"/>
    </source>
</evidence>
<dbReference type="AlphaFoldDB" id="A0A7S7SLG4"/>
<gene>
    <name evidence="2" type="ORF">IRI77_00085</name>
</gene>
<dbReference type="Pfam" id="PF02617">
    <property type="entry name" value="ClpS"/>
    <property type="match status" value="1"/>
</dbReference>
<dbReference type="Gene3D" id="3.30.1390.10">
    <property type="match status" value="1"/>
</dbReference>
<dbReference type="GO" id="GO:0008233">
    <property type="term" value="F:peptidase activity"/>
    <property type="evidence" value="ECO:0007669"/>
    <property type="project" value="UniProtKB-KW"/>
</dbReference>
<evidence type="ECO:0000313" key="3">
    <source>
        <dbReference type="Proteomes" id="UP000593892"/>
    </source>
</evidence>
<reference evidence="2 3" key="1">
    <citation type="submission" date="2020-10" db="EMBL/GenBank/DDBJ databases">
        <title>Complete genome sequence of Paludibaculum fermentans P105T, a facultatively anaerobic acidobacterium capable of dissimilatory Fe(III) reduction.</title>
        <authorList>
            <person name="Dedysh S.N."/>
            <person name="Beletsky A.V."/>
            <person name="Kulichevskaya I.S."/>
            <person name="Mardanov A.V."/>
            <person name="Ravin N.V."/>
        </authorList>
    </citation>
    <scope>NUCLEOTIDE SEQUENCE [LARGE SCALE GENOMIC DNA]</scope>
    <source>
        <strain evidence="2 3">P105</strain>
    </source>
</reference>
<keyword evidence="2" id="KW-0645">Protease</keyword>
<organism evidence="2 3">
    <name type="scientific">Paludibaculum fermentans</name>
    <dbReference type="NCBI Taxonomy" id="1473598"/>
    <lineage>
        <taxon>Bacteria</taxon>
        <taxon>Pseudomonadati</taxon>
        <taxon>Acidobacteriota</taxon>
        <taxon>Terriglobia</taxon>
        <taxon>Bryobacterales</taxon>
        <taxon>Bryobacteraceae</taxon>
        <taxon>Paludibaculum</taxon>
    </lineage>
</organism>
<keyword evidence="2" id="KW-0378">Hydrolase</keyword>
<dbReference type="InterPro" id="IPR003769">
    <property type="entry name" value="ClpS_core"/>
</dbReference>